<name>A0ABU7KZQ6_9ACTN</name>
<dbReference type="SUPFAM" id="SSF55298">
    <property type="entry name" value="YjgF-like"/>
    <property type="match status" value="1"/>
</dbReference>
<accession>A0ABU7KZQ6</accession>
<reference evidence="2 3" key="1">
    <citation type="submission" date="2023-07" db="EMBL/GenBank/DDBJ databases">
        <authorList>
            <person name="Girao M."/>
            <person name="Carvalho M.F."/>
        </authorList>
    </citation>
    <scope>NUCLEOTIDE SEQUENCE [LARGE SCALE GENOMIC DNA]</scope>
    <source>
        <strain evidence="2 3">66/93</strain>
    </source>
</reference>
<dbReference type="Proteomes" id="UP001348641">
    <property type="component" value="Unassembled WGS sequence"/>
</dbReference>
<dbReference type="EC" id="3.5.-.-" evidence="2"/>
<protein>
    <submittedName>
        <fullName evidence="2">RidA family protein</fullName>
        <ecNumber evidence="2">3.5.-.-</ecNumber>
    </submittedName>
</protein>
<proteinExistence type="inferred from homology"/>
<comment type="caution">
    <text evidence="2">The sequence shown here is derived from an EMBL/GenBank/DDBJ whole genome shotgun (WGS) entry which is preliminary data.</text>
</comment>
<organism evidence="2 3">
    <name type="scientific">Nocardiopsis tropica</name>
    <dbReference type="NCBI Taxonomy" id="109330"/>
    <lineage>
        <taxon>Bacteria</taxon>
        <taxon>Bacillati</taxon>
        <taxon>Actinomycetota</taxon>
        <taxon>Actinomycetes</taxon>
        <taxon>Streptosporangiales</taxon>
        <taxon>Nocardiopsidaceae</taxon>
        <taxon>Nocardiopsis</taxon>
    </lineage>
</organism>
<dbReference type="PANTHER" id="PTHR11803:SF58">
    <property type="entry name" value="PROTEIN HMF1-RELATED"/>
    <property type="match status" value="1"/>
</dbReference>
<dbReference type="InterPro" id="IPR006175">
    <property type="entry name" value="YjgF/YER057c/UK114"/>
</dbReference>
<dbReference type="InterPro" id="IPR035959">
    <property type="entry name" value="RutC-like_sf"/>
</dbReference>
<comment type="similarity">
    <text evidence="1">Belongs to the RutC family.</text>
</comment>
<dbReference type="Gene3D" id="3.30.1330.40">
    <property type="entry name" value="RutC-like"/>
    <property type="match status" value="1"/>
</dbReference>
<dbReference type="PANTHER" id="PTHR11803">
    <property type="entry name" value="2-IMINOBUTANOATE/2-IMINOPROPANOATE DEAMINASE RIDA"/>
    <property type="match status" value="1"/>
</dbReference>
<dbReference type="CDD" id="cd00448">
    <property type="entry name" value="YjgF_YER057c_UK114_family"/>
    <property type="match status" value="1"/>
</dbReference>
<dbReference type="Pfam" id="PF01042">
    <property type="entry name" value="Ribonuc_L-PSP"/>
    <property type="match status" value="1"/>
</dbReference>
<evidence type="ECO:0000256" key="1">
    <source>
        <dbReference type="ARBA" id="ARBA00010552"/>
    </source>
</evidence>
<sequence>MTPRRLGAVDGLAAPVGAFSHAVVANGFVYTSGQLPSDEHGTTPATFEEQLTRALDNLRTVLEAAGSSLGHVVKVNGYLTDPGRLETYNRVYRAAFGDALPARTTVCVSLWGVALEIDCVAVLADRPAGGTGAADA</sequence>
<keyword evidence="2" id="KW-0378">Hydrolase</keyword>
<dbReference type="EMBL" id="JAUUCC010000113">
    <property type="protein sequence ID" value="MEE2054479.1"/>
    <property type="molecule type" value="Genomic_DNA"/>
</dbReference>
<dbReference type="GO" id="GO:0016787">
    <property type="term" value="F:hydrolase activity"/>
    <property type="evidence" value="ECO:0007669"/>
    <property type="project" value="UniProtKB-KW"/>
</dbReference>
<evidence type="ECO:0000313" key="2">
    <source>
        <dbReference type="EMBL" id="MEE2054479.1"/>
    </source>
</evidence>
<evidence type="ECO:0000313" key="3">
    <source>
        <dbReference type="Proteomes" id="UP001348641"/>
    </source>
</evidence>
<gene>
    <name evidence="2" type="ORF">Q8A49_28690</name>
</gene>
<dbReference type="RefSeq" id="WP_330161321.1">
    <property type="nucleotide sequence ID" value="NZ_BAAAJA010000009.1"/>
</dbReference>